<reference evidence="2" key="2">
    <citation type="journal article" date="2011" name="BMC Genomics">
        <title>Mycoplasma mycoides, from mycoides Small Colony to capri. A microevolutionary perspective.</title>
        <authorList>
            <person name="Thiaucourt F."/>
            <person name="Manso-Silvan L."/>
            <person name="Salah W."/>
            <person name="Barbe V."/>
            <person name="Berger A."/>
            <person name="Jacob D."/>
            <person name="Breton M."/>
            <person name="Dupuy V."/>
            <person name="Lomenech A.M."/>
            <person name="Blanchard A."/>
            <person name="Sirand-Pugnet P."/>
        </authorList>
    </citation>
    <scope>NUCLEOTIDE SEQUENCE [LARGE SCALE GENOMIC DNA]</scope>
    <source>
        <strain evidence="2">95010</strain>
    </source>
</reference>
<protein>
    <submittedName>
        <fullName evidence="1">Uncharacterized protein</fullName>
    </submittedName>
</protein>
<sequence>MKLKKQVYLKMNNINFDPKNYKYFKDYNFFMVKFFNITCSLCDSYEISFVTNQSPVPIGSLIKEQTKKLSEKEVEQLVNEQIVIWDKLEENNYKKNIPTFLCDECWNTLTNQCN</sequence>
<dbReference type="OrthoDB" id="399676at2"/>
<dbReference type="HOGENOM" id="CLU_166887_0_0_14"/>
<proteinExistence type="predicted"/>
<evidence type="ECO:0000313" key="1">
    <source>
        <dbReference type="EMBL" id="CBW54141.1"/>
    </source>
</evidence>
<gene>
    <name evidence="1" type="ORF">MLC_4130</name>
</gene>
<organism evidence="1 2">
    <name type="scientific">Mycoplasma mycoides subsp. capri LC str. 95010</name>
    <dbReference type="NCBI Taxonomy" id="862259"/>
    <lineage>
        <taxon>Bacteria</taxon>
        <taxon>Bacillati</taxon>
        <taxon>Mycoplasmatota</taxon>
        <taxon>Mollicutes</taxon>
        <taxon>Mycoplasmataceae</taxon>
        <taxon>Mycoplasma</taxon>
    </lineage>
</organism>
<reference evidence="2" key="1">
    <citation type="journal article" date="2011" name="BMC Genomics">
        <title>Mycoplasma mycoides, from "mycoides Small Colony" to "capri". A microevolutionary perspective.</title>
        <authorList>
            <person name="Thiaucourt F."/>
            <person name="Manso-Silvan L."/>
            <person name="Salah W."/>
            <person name="Barbe V."/>
            <person name="Berger A."/>
            <person name="Jacob D."/>
            <person name="Breton M."/>
            <person name="Dupuy V."/>
            <person name="Lomenech A.M."/>
            <person name="Blanchard A."/>
            <person name="Sirand-Pugnet P."/>
        </authorList>
    </citation>
    <scope>NUCLEOTIDE SEQUENCE [LARGE SCALE GENOMIC DNA]</scope>
    <source>
        <strain evidence="2">95010</strain>
    </source>
</reference>
<dbReference type="KEGG" id="mml:MLC_4130"/>
<dbReference type="Proteomes" id="UP000010103">
    <property type="component" value="Chromosome"/>
</dbReference>
<evidence type="ECO:0000313" key="2">
    <source>
        <dbReference type="Proteomes" id="UP000010103"/>
    </source>
</evidence>
<dbReference type="RefSeq" id="WP_013729540.1">
    <property type="nucleotide sequence ID" value="NC_015431.1"/>
</dbReference>
<accession>F4MPV8</accession>
<name>F4MPV8_MYCML</name>
<dbReference type="AlphaFoldDB" id="F4MPV8"/>
<dbReference type="EMBL" id="FQ377874">
    <property type="protein sequence ID" value="CBW54141.1"/>
    <property type="molecule type" value="Genomic_DNA"/>
</dbReference>